<protein>
    <submittedName>
        <fullName evidence="1">Uncharacterized protein</fullName>
    </submittedName>
</protein>
<reference evidence="1 2" key="1">
    <citation type="submission" date="2024-04" db="EMBL/GenBank/DDBJ databases">
        <authorList>
            <person name="Fracassetti M."/>
        </authorList>
    </citation>
    <scope>NUCLEOTIDE SEQUENCE [LARGE SCALE GENOMIC DNA]</scope>
</reference>
<accession>A0AAV2G7L1</accession>
<sequence length="115" mass="13366">MLSYFVHFTLNSNDISASIRSWPWKTSGSPKDWCTNVLLHATCWCIWLKRNARIFREEGEVTRVAFFKVCRMIFNWLLAASKVGRTKGESWMQIVRNRLLPGPMSNVINENKALS</sequence>
<dbReference type="EMBL" id="OZ034821">
    <property type="protein sequence ID" value="CAL1406683.1"/>
    <property type="molecule type" value="Genomic_DNA"/>
</dbReference>
<organism evidence="1 2">
    <name type="scientific">Linum trigynum</name>
    <dbReference type="NCBI Taxonomy" id="586398"/>
    <lineage>
        <taxon>Eukaryota</taxon>
        <taxon>Viridiplantae</taxon>
        <taxon>Streptophyta</taxon>
        <taxon>Embryophyta</taxon>
        <taxon>Tracheophyta</taxon>
        <taxon>Spermatophyta</taxon>
        <taxon>Magnoliopsida</taxon>
        <taxon>eudicotyledons</taxon>
        <taxon>Gunneridae</taxon>
        <taxon>Pentapetalae</taxon>
        <taxon>rosids</taxon>
        <taxon>fabids</taxon>
        <taxon>Malpighiales</taxon>
        <taxon>Linaceae</taxon>
        <taxon>Linum</taxon>
    </lineage>
</organism>
<name>A0AAV2G7L1_9ROSI</name>
<dbReference type="Proteomes" id="UP001497516">
    <property type="component" value="Chromosome 8"/>
</dbReference>
<proteinExistence type="predicted"/>
<evidence type="ECO:0000313" key="1">
    <source>
        <dbReference type="EMBL" id="CAL1406683.1"/>
    </source>
</evidence>
<dbReference type="AlphaFoldDB" id="A0AAV2G7L1"/>
<gene>
    <name evidence="1" type="ORF">LTRI10_LOCUS46392</name>
</gene>
<keyword evidence="2" id="KW-1185">Reference proteome</keyword>
<evidence type="ECO:0000313" key="2">
    <source>
        <dbReference type="Proteomes" id="UP001497516"/>
    </source>
</evidence>